<feature type="domain" description="Putative plant transposon protein" evidence="1">
    <location>
        <begin position="3"/>
        <end position="140"/>
    </location>
</feature>
<accession>A0ABS8T038</accession>
<evidence type="ECO:0000259" key="1">
    <source>
        <dbReference type="Pfam" id="PF20167"/>
    </source>
</evidence>
<reference evidence="2 3" key="1">
    <citation type="journal article" date="2021" name="BMC Genomics">
        <title>Datura genome reveals duplications of psychoactive alkaloid biosynthetic genes and high mutation rate following tissue culture.</title>
        <authorList>
            <person name="Rajewski A."/>
            <person name="Carter-House D."/>
            <person name="Stajich J."/>
            <person name="Litt A."/>
        </authorList>
    </citation>
    <scope>NUCLEOTIDE SEQUENCE [LARGE SCALE GENOMIC DNA]</scope>
    <source>
        <strain evidence="2">AR-01</strain>
    </source>
</reference>
<name>A0ABS8T038_DATST</name>
<proteinExistence type="predicted"/>
<dbReference type="Pfam" id="PF20167">
    <property type="entry name" value="Transposase_32"/>
    <property type="match status" value="1"/>
</dbReference>
<keyword evidence="3" id="KW-1185">Reference proteome</keyword>
<dbReference type="Proteomes" id="UP000823775">
    <property type="component" value="Unassembled WGS sequence"/>
</dbReference>
<feature type="non-terminal residue" evidence="2">
    <location>
        <position position="1"/>
    </location>
</feature>
<gene>
    <name evidence="2" type="ORF">HAX54_052700</name>
</gene>
<comment type="caution">
    <text evidence="2">The sequence shown here is derived from an EMBL/GenBank/DDBJ whole genome shotgun (WGS) entry which is preliminary data.</text>
</comment>
<dbReference type="InterPro" id="IPR046796">
    <property type="entry name" value="Transposase_32_dom"/>
</dbReference>
<feature type="non-terminal residue" evidence="2">
    <location>
        <position position="180"/>
    </location>
</feature>
<sequence>EICWGALVEDPGKVNESWVREFYANLPTVVWKCREPVAYVRGRQILLTPTAINEALGLPNPLEEELKNRDVDENGQWLVVTLVVEEQRASINWGITRKVIQSTHFTVEARRWLNLVSQTICSSSNVTNVTYSRALVVELIFWRSGGTSQLNSSPSCLSLLLLLGSANGIECTRSPETSSW</sequence>
<evidence type="ECO:0000313" key="3">
    <source>
        <dbReference type="Proteomes" id="UP000823775"/>
    </source>
</evidence>
<evidence type="ECO:0000313" key="2">
    <source>
        <dbReference type="EMBL" id="MCD7464415.1"/>
    </source>
</evidence>
<organism evidence="2 3">
    <name type="scientific">Datura stramonium</name>
    <name type="common">Jimsonweed</name>
    <name type="synonym">Common thornapple</name>
    <dbReference type="NCBI Taxonomy" id="4076"/>
    <lineage>
        <taxon>Eukaryota</taxon>
        <taxon>Viridiplantae</taxon>
        <taxon>Streptophyta</taxon>
        <taxon>Embryophyta</taxon>
        <taxon>Tracheophyta</taxon>
        <taxon>Spermatophyta</taxon>
        <taxon>Magnoliopsida</taxon>
        <taxon>eudicotyledons</taxon>
        <taxon>Gunneridae</taxon>
        <taxon>Pentapetalae</taxon>
        <taxon>asterids</taxon>
        <taxon>lamiids</taxon>
        <taxon>Solanales</taxon>
        <taxon>Solanaceae</taxon>
        <taxon>Solanoideae</taxon>
        <taxon>Datureae</taxon>
        <taxon>Datura</taxon>
    </lineage>
</organism>
<dbReference type="EMBL" id="JACEIK010000963">
    <property type="protein sequence ID" value="MCD7464415.1"/>
    <property type="molecule type" value="Genomic_DNA"/>
</dbReference>
<protein>
    <recommendedName>
        <fullName evidence="1">Putative plant transposon protein domain-containing protein</fullName>
    </recommendedName>
</protein>